<dbReference type="Gene3D" id="3.40.630.30">
    <property type="match status" value="1"/>
</dbReference>
<organism evidence="4 5">
    <name type="scientific">Yersinia pestis biovar Orientalis str. IP275</name>
    <dbReference type="NCBI Taxonomy" id="373665"/>
    <lineage>
        <taxon>Bacteria</taxon>
        <taxon>Pseudomonadati</taxon>
        <taxon>Pseudomonadota</taxon>
        <taxon>Gammaproteobacteria</taxon>
        <taxon>Enterobacterales</taxon>
        <taxon>Yersiniaceae</taxon>
        <taxon>Yersinia</taxon>
    </lineage>
</organism>
<dbReference type="EMBL" id="CP000603">
    <property type="protein sequence ID" value="ABO42135.1"/>
    <property type="molecule type" value="Genomic_DNA"/>
</dbReference>
<dbReference type="SUPFAM" id="SSF55729">
    <property type="entry name" value="Acyl-CoA N-acyltransferases (Nat)"/>
    <property type="match status" value="1"/>
</dbReference>
<dbReference type="PANTHER" id="PTHR10545:SF29">
    <property type="entry name" value="GH14572P-RELATED"/>
    <property type="match status" value="1"/>
</dbReference>
<accession>A0AAU8PAR7</accession>
<dbReference type="PANTHER" id="PTHR10545">
    <property type="entry name" value="DIAMINE N-ACETYLTRANSFERASE"/>
    <property type="match status" value="1"/>
</dbReference>
<dbReference type="InterPro" id="IPR051016">
    <property type="entry name" value="Diverse_Substrate_AcTransf"/>
</dbReference>
<keyword evidence="2" id="KW-0012">Acyltransferase</keyword>
<dbReference type="PROSITE" id="PS51186">
    <property type="entry name" value="GNAT"/>
    <property type="match status" value="1"/>
</dbReference>
<keyword evidence="1" id="KW-0808">Transferase</keyword>
<proteinExistence type="predicted"/>
<evidence type="ECO:0000259" key="3">
    <source>
        <dbReference type="PROSITE" id="PS51186"/>
    </source>
</evidence>
<protein>
    <submittedName>
        <fullName evidence="4">Acetyltransferase, GNAT family</fullName>
    </submittedName>
</protein>
<dbReference type="Proteomes" id="UP000004430">
    <property type="component" value="Plasmid pIP1202"/>
</dbReference>
<geneLocation type="plasmid" evidence="4 5">
    <name>pIP1202</name>
</geneLocation>
<evidence type="ECO:0000313" key="5">
    <source>
        <dbReference type="Proteomes" id="UP000004430"/>
    </source>
</evidence>
<keyword evidence="4" id="KW-0614">Plasmid</keyword>
<evidence type="ECO:0000313" key="4">
    <source>
        <dbReference type="EMBL" id="ABO42135.1"/>
    </source>
</evidence>
<sequence>MNMEVTVELCPPDEWESMVGIFTEMEEHYYGEGIIQEALMKDYLCKKLFNRLSGTLVIRARCGNNITGLACCNILYPSPRYSGQLHIKELYVSQCDRNKGTGKSIMRFIARLALEQECLSLSWNAEKSNPGANRFYQALGGRINDHIVNYYLHGESLSKLASGI</sequence>
<dbReference type="Pfam" id="PF00583">
    <property type="entry name" value="Acetyltransf_1"/>
    <property type="match status" value="1"/>
</dbReference>
<evidence type="ECO:0000256" key="2">
    <source>
        <dbReference type="ARBA" id="ARBA00023315"/>
    </source>
</evidence>
<evidence type="ECO:0000256" key="1">
    <source>
        <dbReference type="ARBA" id="ARBA00022679"/>
    </source>
</evidence>
<name>A0AAU8PAR7_YERPE</name>
<reference evidence="4 5" key="1">
    <citation type="journal article" date="2007" name="PLoS ONE">
        <title>Multiple antimicrobial resistance in plague: an emerging public health risk.</title>
        <authorList>
            <person name="Welch T.J."/>
            <person name="Fricke W.F."/>
            <person name="McDermott P.F."/>
            <person name="White D.G."/>
            <person name="Rosso M.L."/>
            <person name="Rasko D.A."/>
            <person name="Mammel M.K."/>
            <person name="Eppinger M."/>
            <person name="Rosovitz M.J."/>
            <person name="Wagner D."/>
            <person name="Rahalison L."/>
            <person name="Leclerc J.E."/>
            <person name="Hinshaw J.M."/>
            <person name="Lindler L.E."/>
            <person name="Cebula T.A."/>
            <person name="Carniel E."/>
            <person name="Ravel J."/>
        </authorList>
    </citation>
    <scope>NUCLEOTIDE SEQUENCE [LARGE SCALE GENOMIC DNA]</scope>
    <source>
        <strain evidence="4 5">IP275</strain>
    </source>
</reference>
<dbReference type="InterPro" id="IPR016181">
    <property type="entry name" value="Acyl_CoA_acyltransferase"/>
</dbReference>
<feature type="domain" description="N-acetyltransferase" evidence="3">
    <location>
        <begin position="5"/>
        <end position="162"/>
    </location>
</feature>
<dbReference type="InterPro" id="IPR000182">
    <property type="entry name" value="GNAT_dom"/>
</dbReference>
<dbReference type="GO" id="GO:0008080">
    <property type="term" value="F:N-acetyltransferase activity"/>
    <property type="evidence" value="ECO:0007669"/>
    <property type="project" value="UniProtKB-ARBA"/>
</dbReference>
<dbReference type="AlphaFoldDB" id="A0AAU8PAR7"/>
<gene>
    <name evidence="4" type="ORF">YpIP275_pIP1202_0064</name>
</gene>